<feature type="transmembrane region" description="Helical" evidence="1">
    <location>
        <begin position="34"/>
        <end position="60"/>
    </location>
</feature>
<evidence type="ECO:0000256" key="1">
    <source>
        <dbReference type="SAM" id="Phobius"/>
    </source>
</evidence>
<dbReference type="Proteomes" id="UP000012174">
    <property type="component" value="Unassembled WGS sequence"/>
</dbReference>
<sequence length="90" mass="10046">MGELTDEHKDTETEEVIVEQSADFEYIIGWRLHLITAGLALSLFLVNFEITIVSTALVSISNDLHDFGRNGWVVTGYLLTYTSKKSAPVD</sequence>
<dbReference type="SUPFAM" id="SSF103473">
    <property type="entry name" value="MFS general substrate transporter"/>
    <property type="match status" value="1"/>
</dbReference>
<name>M7SDP7_EUTLA</name>
<evidence type="ECO:0000313" key="2">
    <source>
        <dbReference type="EMBL" id="EMR64354.1"/>
    </source>
</evidence>
<evidence type="ECO:0000313" key="3">
    <source>
        <dbReference type="Proteomes" id="UP000012174"/>
    </source>
</evidence>
<keyword evidence="3" id="KW-1185">Reference proteome</keyword>
<protein>
    <submittedName>
        <fullName evidence="2">Putative efflux pump antibiotic resistance protein</fullName>
    </submittedName>
</protein>
<dbReference type="AlphaFoldDB" id="M7SDP7"/>
<accession>M7SDP7</accession>
<dbReference type="KEGG" id="ela:UCREL1_8688"/>
<dbReference type="OrthoDB" id="440553at2759"/>
<keyword evidence="1" id="KW-0472">Membrane</keyword>
<keyword evidence="1" id="KW-0812">Transmembrane</keyword>
<reference evidence="3" key="1">
    <citation type="journal article" date="2013" name="Genome Announc.">
        <title>Draft genome sequence of the grapevine dieback fungus Eutypa lata UCR-EL1.</title>
        <authorList>
            <person name="Blanco-Ulate B."/>
            <person name="Rolshausen P.E."/>
            <person name="Cantu D."/>
        </authorList>
    </citation>
    <scope>NUCLEOTIDE SEQUENCE [LARGE SCALE GENOMIC DNA]</scope>
    <source>
        <strain evidence="3">UCR-EL1</strain>
    </source>
</reference>
<dbReference type="InterPro" id="IPR036259">
    <property type="entry name" value="MFS_trans_sf"/>
</dbReference>
<dbReference type="HOGENOM" id="CLU_2440854_0_0_1"/>
<keyword evidence="1" id="KW-1133">Transmembrane helix</keyword>
<dbReference type="EMBL" id="KB707087">
    <property type="protein sequence ID" value="EMR64354.1"/>
    <property type="molecule type" value="Genomic_DNA"/>
</dbReference>
<gene>
    <name evidence="2" type="ORF">UCREL1_8688</name>
</gene>
<organism evidence="2 3">
    <name type="scientific">Eutypa lata (strain UCR-EL1)</name>
    <name type="common">Grapevine dieback disease fungus</name>
    <name type="synonym">Eutypa armeniacae</name>
    <dbReference type="NCBI Taxonomy" id="1287681"/>
    <lineage>
        <taxon>Eukaryota</taxon>
        <taxon>Fungi</taxon>
        <taxon>Dikarya</taxon>
        <taxon>Ascomycota</taxon>
        <taxon>Pezizomycotina</taxon>
        <taxon>Sordariomycetes</taxon>
        <taxon>Xylariomycetidae</taxon>
        <taxon>Xylariales</taxon>
        <taxon>Diatrypaceae</taxon>
        <taxon>Eutypa</taxon>
    </lineage>
</organism>
<proteinExistence type="predicted"/>